<keyword evidence="3" id="KW-1185">Reference proteome</keyword>
<dbReference type="InterPro" id="IPR047743">
    <property type="entry name" value="YnhF-like"/>
</dbReference>
<name>A0A7Z2T214_9VIBR</name>
<evidence type="ECO:0000313" key="2">
    <source>
        <dbReference type="EMBL" id="QIA62934.1"/>
    </source>
</evidence>
<dbReference type="RefSeq" id="WP_164647828.1">
    <property type="nucleotide sequence ID" value="NZ_CP047475.1"/>
</dbReference>
<evidence type="ECO:0000313" key="3">
    <source>
        <dbReference type="Proteomes" id="UP000464262"/>
    </source>
</evidence>
<keyword evidence="1" id="KW-0472">Membrane</keyword>
<accession>A0A7Z2T214</accession>
<dbReference type="Proteomes" id="UP000464262">
    <property type="component" value="Chromosome 1"/>
</dbReference>
<gene>
    <name evidence="2" type="primary">ynhF</name>
    <name evidence="2" type="ORF">GT360_05125</name>
</gene>
<dbReference type="KEGG" id="vas:GT360_05125"/>
<sequence length="29" mass="3127">MNQDLRSALFIVAAIFTVLIGFGFIAIAN</sequence>
<dbReference type="EMBL" id="CP047475">
    <property type="protein sequence ID" value="QIA62934.1"/>
    <property type="molecule type" value="Genomic_DNA"/>
</dbReference>
<dbReference type="NCBIfam" id="NF033411">
    <property type="entry name" value="small_mem_YnhF"/>
    <property type="match status" value="1"/>
</dbReference>
<proteinExistence type="predicted"/>
<organism evidence="2 3">
    <name type="scientific">Vibrio astriarenae</name>
    <dbReference type="NCBI Taxonomy" id="1481923"/>
    <lineage>
        <taxon>Bacteria</taxon>
        <taxon>Pseudomonadati</taxon>
        <taxon>Pseudomonadota</taxon>
        <taxon>Gammaproteobacteria</taxon>
        <taxon>Vibrionales</taxon>
        <taxon>Vibrionaceae</taxon>
        <taxon>Vibrio</taxon>
    </lineage>
</organism>
<reference evidence="2 3" key="1">
    <citation type="submission" date="2020-01" db="EMBL/GenBank/DDBJ databases">
        <title>Whole genome and functional gene identification of agarase of Vibrio HN897.</title>
        <authorList>
            <person name="Liu Y."/>
            <person name="Zhao Z."/>
        </authorList>
    </citation>
    <scope>NUCLEOTIDE SEQUENCE [LARGE SCALE GENOMIC DNA]</scope>
    <source>
        <strain evidence="2 3">HN897</strain>
    </source>
</reference>
<evidence type="ECO:0000256" key="1">
    <source>
        <dbReference type="SAM" id="Phobius"/>
    </source>
</evidence>
<keyword evidence="1" id="KW-1133">Transmembrane helix</keyword>
<keyword evidence="1" id="KW-0812">Transmembrane</keyword>
<feature type="transmembrane region" description="Helical" evidence="1">
    <location>
        <begin position="7"/>
        <end position="28"/>
    </location>
</feature>
<protein>
    <submittedName>
        <fullName evidence="2">YnhF family membrane protein</fullName>
    </submittedName>
</protein>
<dbReference type="AlphaFoldDB" id="A0A7Z2T214"/>